<proteinExistence type="predicted"/>
<protein>
    <submittedName>
        <fullName evidence="1">Uncharacterized protein</fullName>
    </submittedName>
</protein>
<evidence type="ECO:0000313" key="1">
    <source>
        <dbReference type="EMBL" id="KAK7488526.1"/>
    </source>
</evidence>
<evidence type="ECO:0000313" key="2">
    <source>
        <dbReference type="Proteomes" id="UP001519460"/>
    </source>
</evidence>
<gene>
    <name evidence="1" type="ORF">BaRGS_00020311</name>
</gene>
<keyword evidence="2" id="KW-1185">Reference proteome</keyword>
<dbReference type="Proteomes" id="UP001519460">
    <property type="component" value="Unassembled WGS sequence"/>
</dbReference>
<organism evidence="1 2">
    <name type="scientific">Batillaria attramentaria</name>
    <dbReference type="NCBI Taxonomy" id="370345"/>
    <lineage>
        <taxon>Eukaryota</taxon>
        <taxon>Metazoa</taxon>
        <taxon>Spiralia</taxon>
        <taxon>Lophotrochozoa</taxon>
        <taxon>Mollusca</taxon>
        <taxon>Gastropoda</taxon>
        <taxon>Caenogastropoda</taxon>
        <taxon>Sorbeoconcha</taxon>
        <taxon>Cerithioidea</taxon>
        <taxon>Batillariidae</taxon>
        <taxon>Batillaria</taxon>
    </lineage>
</organism>
<dbReference type="AlphaFoldDB" id="A0ABD0KNM2"/>
<comment type="caution">
    <text evidence="1">The sequence shown here is derived from an EMBL/GenBank/DDBJ whole genome shotgun (WGS) entry which is preliminary data.</text>
</comment>
<name>A0ABD0KNM2_9CAEN</name>
<dbReference type="EMBL" id="JACVVK020000150">
    <property type="protein sequence ID" value="KAK7488526.1"/>
    <property type="molecule type" value="Genomic_DNA"/>
</dbReference>
<reference evidence="1 2" key="1">
    <citation type="journal article" date="2023" name="Sci. Data">
        <title>Genome assembly of the Korean intertidal mud-creeper Batillaria attramentaria.</title>
        <authorList>
            <person name="Patra A.K."/>
            <person name="Ho P.T."/>
            <person name="Jun S."/>
            <person name="Lee S.J."/>
            <person name="Kim Y."/>
            <person name="Won Y.J."/>
        </authorList>
    </citation>
    <scope>NUCLEOTIDE SEQUENCE [LARGE SCALE GENOMIC DNA]</scope>
    <source>
        <strain evidence="1">Wonlab-2016</strain>
    </source>
</reference>
<accession>A0ABD0KNM2</accession>
<sequence>MEAALRRCKLDRSSPPVPVPKTEGACIAASSFVASRLIRGRFRSQLRPGRECVTGQPLHMPPCHVQPGCTPSTFHVVVDMVGHSSFAPKVSSHTTRTSCVCGTPALQTEDVLPAPRDRNSLTGPCSVPPRLVGFDRRLTEARNGDINGFHTMSLGRARSKCRSRRLVLLPALTGAGLTQETEPI</sequence>